<comment type="catalytic activity">
    <reaction evidence="3">
        <text>uridine + phosphate = alpha-D-ribose 1-phosphate + uracil</text>
        <dbReference type="Rhea" id="RHEA:24388"/>
        <dbReference type="ChEBI" id="CHEBI:16704"/>
        <dbReference type="ChEBI" id="CHEBI:17568"/>
        <dbReference type="ChEBI" id="CHEBI:43474"/>
        <dbReference type="ChEBI" id="CHEBI:57720"/>
        <dbReference type="EC" id="2.4.2.3"/>
    </reaction>
</comment>
<dbReference type="EC" id="2.4.2.3" evidence="1"/>
<feature type="domain" description="Nucleoside phosphorylase" evidence="4">
    <location>
        <begin position="27"/>
        <end position="247"/>
    </location>
</feature>
<evidence type="ECO:0000259" key="4">
    <source>
        <dbReference type="Pfam" id="PF01048"/>
    </source>
</evidence>
<dbReference type="CDD" id="cd17767">
    <property type="entry name" value="UP_EcUdp-like"/>
    <property type="match status" value="1"/>
</dbReference>
<dbReference type="InterPro" id="IPR035994">
    <property type="entry name" value="Nucleoside_phosphorylase_sf"/>
</dbReference>
<dbReference type="Proteomes" id="UP000562124">
    <property type="component" value="Unassembled WGS sequence"/>
</dbReference>
<dbReference type="InterPro" id="IPR000845">
    <property type="entry name" value="Nucleoside_phosphorylase_d"/>
</dbReference>
<dbReference type="GO" id="GO:0006218">
    <property type="term" value="P:uridine catabolic process"/>
    <property type="evidence" value="ECO:0007669"/>
    <property type="project" value="TreeGrafter"/>
</dbReference>
<reference evidence="5 6" key="1">
    <citation type="submission" date="2020-04" db="EMBL/GenBank/DDBJ databases">
        <title>Sequencing and Assembly of C. fimi.</title>
        <authorList>
            <person name="Ramsey A.R."/>
        </authorList>
    </citation>
    <scope>NUCLEOTIDE SEQUENCE [LARGE SCALE GENOMIC DNA]</scope>
    <source>
        <strain evidence="5 6">SB</strain>
    </source>
</reference>
<organism evidence="5 6">
    <name type="scientific">Cellulomonas fimi</name>
    <dbReference type="NCBI Taxonomy" id="1708"/>
    <lineage>
        <taxon>Bacteria</taxon>
        <taxon>Bacillati</taxon>
        <taxon>Actinomycetota</taxon>
        <taxon>Actinomycetes</taxon>
        <taxon>Micrococcales</taxon>
        <taxon>Cellulomonadaceae</taxon>
        <taxon>Cellulomonas</taxon>
    </lineage>
</organism>
<comment type="caution">
    <text evidence="5">The sequence shown here is derived from an EMBL/GenBank/DDBJ whole genome shotgun (WGS) entry which is preliminary data.</text>
</comment>
<keyword evidence="6" id="KW-1185">Reference proteome</keyword>
<dbReference type="GO" id="GO:0004850">
    <property type="term" value="F:uridine phosphorylase activity"/>
    <property type="evidence" value="ECO:0007669"/>
    <property type="project" value="UniProtKB-EC"/>
</dbReference>
<evidence type="ECO:0000313" key="5">
    <source>
        <dbReference type="EMBL" id="NMR19253.1"/>
    </source>
</evidence>
<gene>
    <name evidence="5" type="ORF">HIR71_03315</name>
</gene>
<dbReference type="Gene3D" id="3.40.50.1580">
    <property type="entry name" value="Nucleoside phosphorylase domain"/>
    <property type="match status" value="1"/>
</dbReference>
<evidence type="ECO:0000313" key="6">
    <source>
        <dbReference type="Proteomes" id="UP000562124"/>
    </source>
</evidence>
<dbReference type="AlphaFoldDB" id="A0A7Y0LW43"/>
<protein>
    <recommendedName>
        <fullName evidence="2">Uridine phosphorylase</fullName>
        <ecNumber evidence="1">2.4.2.3</ecNumber>
    </recommendedName>
</protein>
<name>A0A7Y0LW43_CELFI</name>
<proteinExistence type="predicted"/>
<dbReference type="PANTHER" id="PTHR43691">
    <property type="entry name" value="URIDINE PHOSPHORYLASE"/>
    <property type="match status" value="1"/>
</dbReference>
<accession>A0A7Y0LW43</accession>
<sequence>MTSTAVRLGPDDTLTLTQIKVRDLAPRVLVVGDPARARKAAQLLDDTRQVGENREYVTFTGTYHGTAVSVVSHGIGAAGAGVAFEELCRGGAQRIIRSGTAGGLQPDVVDGSLVIATAAVRRDGLSQHLVPLAFPAVADTAVVVALSEHAASTGLDVHRGVVLTSDAFYPHTLLGNDHELWQQAGCVAVEMEIAPLLVIAALHGVQAGAVLAIDGNPLAEHDPSMAGYQPFREIVHEAVAGALDTALNALVA</sequence>
<evidence type="ECO:0000256" key="3">
    <source>
        <dbReference type="ARBA" id="ARBA00048447"/>
    </source>
</evidence>
<dbReference type="RefSeq" id="WP_169323410.1">
    <property type="nucleotide sequence ID" value="NZ_JABCJJ010000003.1"/>
</dbReference>
<evidence type="ECO:0000256" key="1">
    <source>
        <dbReference type="ARBA" id="ARBA00011888"/>
    </source>
</evidence>
<dbReference type="EMBL" id="JABCJJ010000003">
    <property type="protein sequence ID" value="NMR19253.1"/>
    <property type="molecule type" value="Genomic_DNA"/>
</dbReference>
<dbReference type="Pfam" id="PF01048">
    <property type="entry name" value="PNP_UDP_1"/>
    <property type="match status" value="1"/>
</dbReference>
<evidence type="ECO:0000256" key="2">
    <source>
        <dbReference type="ARBA" id="ARBA00021980"/>
    </source>
</evidence>
<dbReference type="GO" id="GO:0005829">
    <property type="term" value="C:cytosol"/>
    <property type="evidence" value="ECO:0007669"/>
    <property type="project" value="TreeGrafter"/>
</dbReference>
<dbReference type="PANTHER" id="PTHR43691:SF11">
    <property type="entry name" value="FI09636P-RELATED"/>
    <property type="match status" value="1"/>
</dbReference>
<dbReference type="SUPFAM" id="SSF53167">
    <property type="entry name" value="Purine and uridine phosphorylases"/>
    <property type="match status" value="1"/>
</dbReference>